<dbReference type="GO" id="GO:2000344">
    <property type="term" value="P:positive regulation of acrosome reaction"/>
    <property type="evidence" value="ECO:0007669"/>
    <property type="project" value="UniProtKB-UniRule"/>
</dbReference>
<keyword evidence="10" id="KW-1133">Transmembrane helix</keyword>
<keyword evidence="13" id="KW-0325">Glycoprotein</keyword>
<accession>A0AAV6G4J5</accession>
<comment type="domain">
    <text evidence="14">The ZP domain is involved in the polymerization of the ZP proteins to form the zona pellucida.</text>
</comment>
<evidence type="ECO:0000256" key="5">
    <source>
        <dbReference type="ARBA" id="ARBA00022525"/>
    </source>
</evidence>
<sequence length="300" mass="33428">MDVPQETRDTRDTKEDPSAQVLIFESELHGCGSRLQMTEDELVYTFTLMYVPKVLPGTSIMRLNSAAVDIRCHYLREHNVSSDALRPTWVPYAATKVAEEVLVFSLRLMTDDWKFERAPNTYYLGDILHIEAAVIQYNHVPLRVFAHSCVATAVPDMNASPRYSFIENHGCLFDAKLTGSRSRFLPRAQDDKLQFELEAFRFAQGHGDDIYITCQLVATLASTVSNHKACSFSNNQWTCSDGMDEMCVCCDYMCGTGGAADGQWESEASLGPIKVKTGVFEPATIVNVISVYTDPVGCCT</sequence>
<organism evidence="16 17">
    <name type="scientific">Alosa alosa</name>
    <name type="common">allis shad</name>
    <dbReference type="NCBI Taxonomy" id="278164"/>
    <lineage>
        <taxon>Eukaryota</taxon>
        <taxon>Metazoa</taxon>
        <taxon>Chordata</taxon>
        <taxon>Craniata</taxon>
        <taxon>Vertebrata</taxon>
        <taxon>Euteleostomi</taxon>
        <taxon>Actinopterygii</taxon>
        <taxon>Neopterygii</taxon>
        <taxon>Teleostei</taxon>
        <taxon>Clupei</taxon>
        <taxon>Clupeiformes</taxon>
        <taxon>Clupeoidei</taxon>
        <taxon>Clupeidae</taxon>
        <taxon>Alosa</taxon>
    </lineage>
</organism>
<keyword evidence="17" id="KW-1185">Reference proteome</keyword>
<keyword evidence="6 14" id="KW-0272">Extracellular matrix</keyword>
<evidence type="ECO:0000256" key="9">
    <source>
        <dbReference type="ARBA" id="ARBA00022729"/>
    </source>
</evidence>
<dbReference type="AlphaFoldDB" id="A0AAV6G4J5"/>
<proteinExistence type="inferred from homology"/>
<evidence type="ECO:0000256" key="14">
    <source>
        <dbReference type="RuleBase" id="RU367066"/>
    </source>
</evidence>
<feature type="domain" description="ZP" evidence="15">
    <location>
        <begin position="1"/>
        <end position="237"/>
    </location>
</feature>
<keyword evidence="4 14" id="KW-1003">Cell membrane</keyword>
<dbReference type="EMBL" id="JADWDJ010000014">
    <property type="protein sequence ID" value="KAG5270033.1"/>
    <property type="molecule type" value="Genomic_DNA"/>
</dbReference>
<dbReference type="Gene3D" id="2.60.40.3210">
    <property type="entry name" value="Zona pellucida, ZP-N domain"/>
    <property type="match status" value="1"/>
</dbReference>
<dbReference type="SMART" id="SM00241">
    <property type="entry name" value="ZP"/>
    <property type="match status" value="1"/>
</dbReference>
<evidence type="ECO:0000256" key="8">
    <source>
        <dbReference type="ARBA" id="ARBA00022692"/>
    </source>
</evidence>
<dbReference type="Pfam" id="PF23344">
    <property type="entry name" value="ZP-N"/>
    <property type="match status" value="1"/>
</dbReference>
<keyword evidence="5 14" id="KW-0964">Secreted</keyword>
<dbReference type="InterPro" id="IPR055355">
    <property type="entry name" value="ZP-C"/>
</dbReference>
<keyword evidence="7 14" id="KW-0165">Cleavage on pair of basic residues</keyword>
<dbReference type="FunFam" id="2.60.40.3210:FF:000001">
    <property type="entry name" value="Zona pellucida sperm-binding protein 3"/>
    <property type="match status" value="1"/>
</dbReference>
<name>A0AAV6G4J5_9TELE</name>
<gene>
    <name evidence="16" type="ORF">AALO_G00187890</name>
</gene>
<dbReference type="GO" id="GO:0035805">
    <property type="term" value="C:egg coat"/>
    <property type="evidence" value="ECO:0007669"/>
    <property type="project" value="UniProtKB-SubCell"/>
</dbReference>
<evidence type="ECO:0000256" key="4">
    <source>
        <dbReference type="ARBA" id="ARBA00022475"/>
    </source>
</evidence>
<dbReference type="Pfam" id="PF00100">
    <property type="entry name" value="Zona_pellucida"/>
    <property type="match status" value="1"/>
</dbReference>
<comment type="subcellular location">
    <subcellularLocation>
        <location evidence="1">Secreted</location>
        <location evidence="1">Extracellular space</location>
        <location evidence="1">Extracellular matrix</location>
    </subcellularLocation>
    <subcellularLocation>
        <location evidence="14">Zona pellucida</location>
    </subcellularLocation>
    <subcellularLocation>
        <location evidence="14">Cell membrane</location>
        <topology evidence="14">Single-pass type I membrane protein</topology>
    </subcellularLocation>
</comment>
<dbReference type="FunFam" id="2.60.40.4100:FF:000002">
    <property type="entry name" value="Zona pellucida sperm-binding protein 3"/>
    <property type="match status" value="1"/>
</dbReference>
<dbReference type="InterPro" id="IPR048290">
    <property type="entry name" value="ZP_chr"/>
</dbReference>
<evidence type="ECO:0000313" key="16">
    <source>
        <dbReference type="EMBL" id="KAG5270033.1"/>
    </source>
</evidence>
<dbReference type="GO" id="GO:0005886">
    <property type="term" value="C:plasma membrane"/>
    <property type="evidence" value="ECO:0007669"/>
    <property type="project" value="UniProtKB-SubCell"/>
</dbReference>
<comment type="similarity">
    <text evidence="2 14">Belongs to the ZP domain family. ZPC subfamily.</text>
</comment>
<evidence type="ECO:0000256" key="3">
    <source>
        <dbReference type="ARBA" id="ARBA00017980"/>
    </source>
</evidence>
<evidence type="ECO:0000313" key="17">
    <source>
        <dbReference type="Proteomes" id="UP000823561"/>
    </source>
</evidence>
<keyword evidence="9 14" id="KW-0732">Signal</keyword>
<dbReference type="PANTHER" id="PTHR11576:SF2">
    <property type="entry name" value="ZONA PELLUCIDA SPERM-BINDING PROTEIN 3"/>
    <property type="match status" value="1"/>
</dbReference>
<evidence type="ECO:0000256" key="10">
    <source>
        <dbReference type="ARBA" id="ARBA00022989"/>
    </source>
</evidence>
<evidence type="ECO:0000256" key="6">
    <source>
        <dbReference type="ARBA" id="ARBA00022530"/>
    </source>
</evidence>
<dbReference type="PANTHER" id="PTHR11576">
    <property type="entry name" value="ZONA PELLUCIDA SPERM-BINDING PROTEIN 3"/>
    <property type="match status" value="1"/>
</dbReference>
<dbReference type="GO" id="GO:0035804">
    <property type="term" value="F:structural constituent of egg coat"/>
    <property type="evidence" value="ECO:0007669"/>
    <property type="project" value="UniProtKB-UniRule"/>
</dbReference>
<evidence type="ECO:0000256" key="12">
    <source>
        <dbReference type="ARBA" id="ARBA00023157"/>
    </source>
</evidence>
<keyword evidence="8" id="KW-0812">Transmembrane</keyword>
<keyword evidence="11" id="KW-0472">Membrane</keyword>
<evidence type="ECO:0000256" key="1">
    <source>
        <dbReference type="ARBA" id="ARBA00004498"/>
    </source>
</evidence>
<evidence type="ECO:0000256" key="7">
    <source>
        <dbReference type="ARBA" id="ARBA00022685"/>
    </source>
</evidence>
<comment type="caution">
    <text evidence="16">The sequence shown here is derived from an EMBL/GenBank/DDBJ whole genome shotgun (WGS) entry which is preliminary data.</text>
</comment>
<dbReference type="Gene3D" id="2.60.40.4100">
    <property type="entry name" value="Zona pellucida, ZP-C domain"/>
    <property type="match status" value="1"/>
</dbReference>
<dbReference type="GO" id="GO:0035803">
    <property type="term" value="P:egg coat formation"/>
    <property type="evidence" value="ECO:0007669"/>
    <property type="project" value="UniProtKB-UniRule"/>
</dbReference>
<evidence type="ECO:0000256" key="11">
    <source>
        <dbReference type="ARBA" id="ARBA00023136"/>
    </source>
</evidence>
<dbReference type="Proteomes" id="UP000823561">
    <property type="component" value="Chromosome 14"/>
</dbReference>
<dbReference type="GO" id="GO:0007339">
    <property type="term" value="P:binding of sperm to zona pellucida"/>
    <property type="evidence" value="ECO:0007669"/>
    <property type="project" value="UniProtKB-UniRule"/>
</dbReference>
<dbReference type="PROSITE" id="PS51034">
    <property type="entry name" value="ZP_2"/>
    <property type="match status" value="1"/>
</dbReference>
<dbReference type="PRINTS" id="PR00023">
    <property type="entry name" value="ZPELLUCIDA"/>
</dbReference>
<dbReference type="GO" id="GO:0032190">
    <property type="term" value="F:acrosin binding"/>
    <property type="evidence" value="ECO:0007669"/>
    <property type="project" value="TreeGrafter"/>
</dbReference>
<reference evidence="16" key="1">
    <citation type="submission" date="2020-10" db="EMBL/GenBank/DDBJ databases">
        <title>Chromosome-scale genome assembly of the Allis shad, Alosa alosa.</title>
        <authorList>
            <person name="Margot Z."/>
            <person name="Christophe K."/>
            <person name="Cabau C."/>
            <person name="Louis A."/>
            <person name="Berthelot C."/>
            <person name="Parey E."/>
            <person name="Roest Crollius H."/>
            <person name="Montfort J."/>
            <person name="Robinson-Rechavi M."/>
            <person name="Bucao C."/>
            <person name="Bouchez O."/>
            <person name="Gislard M."/>
            <person name="Lluch J."/>
            <person name="Milhes M."/>
            <person name="Lampietro C."/>
            <person name="Lopez Roques C."/>
            <person name="Donnadieu C."/>
            <person name="Braasch I."/>
            <person name="Desvignes T."/>
            <person name="Postlethwait J."/>
            <person name="Bobe J."/>
            <person name="Guiguen Y."/>
        </authorList>
    </citation>
    <scope>NUCLEOTIDE SEQUENCE</scope>
    <source>
        <strain evidence="16">M-15738</strain>
        <tissue evidence="16">Blood</tissue>
    </source>
</reference>
<protein>
    <recommendedName>
        <fullName evidence="3 14">Zona pellucida sperm-binding protein 3</fullName>
    </recommendedName>
</protein>
<dbReference type="InterPro" id="IPR042235">
    <property type="entry name" value="ZP-C_dom"/>
</dbReference>
<dbReference type="InterPro" id="IPR001507">
    <property type="entry name" value="ZP_dom"/>
</dbReference>
<evidence type="ECO:0000256" key="13">
    <source>
        <dbReference type="ARBA" id="ARBA00023180"/>
    </source>
</evidence>
<evidence type="ECO:0000259" key="15">
    <source>
        <dbReference type="PROSITE" id="PS51034"/>
    </source>
</evidence>
<evidence type="ECO:0000256" key="2">
    <source>
        <dbReference type="ARBA" id="ARBA00006735"/>
    </source>
</evidence>
<comment type="PTM">
    <text evidence="14">Proteolytically cleaved before the transmembrane segment to yield the secreted ectodomain incorporated in the zona pellucida.</text>
</comment>
<comment type="function">
    <text evidence="14">Component of the zona pellucida, an extracellular matrix surrounding oocytes which mediates sperm binding, induction of the acrosome reaction and prevents post-fertilization polyspermy. The zona pellucida is composed of 3 to 4 glycoproteins, ZP1, ZP2, ZP3, and ZP4. ZP3 is essential for sperm binding and zona matrix formation.</text>
</comment>
<dbReference type="InterPro" id="IPR055356">
    <property type="entry name" value="ZP-N"/>
</dbReference>
<keyword evidence="12 14" id="KW-1015">Disulfide bond</keyword>